<evidence type="ECO:0000256" key="3">
    <source>
        <dbReference type="ARBA" id="ARBA00023186"/>
    </source>
</evidence>
<evidence type="ECO:0008006" key="10">
    <source>
        <dbReference type="Google" id="ProtNLM"/>
    </source>
</evidence>
<name>W4QI22_9BACI</name>
<evidence type="ECO:0000313" key="8">
    <source>
        <dbReference type="EMBL" id="GAE30959.1"/>
    </source>
</evidence>
<evidence type="ECO:0000313" key="9">
    <source>
        <dbReference type="Proteomes" id="UP000018895"/>
    </source>
</evidence>
<dbReference type="OrthoDB" id="9808822at2"/>
<dbReference type="Gene3D" id="3.30.1220.10">
    <property type="entry name" value="CobW-like, C-terminal domain"/>
    <property type="match status" value="1"/>
</dbReference>
<evidence type="ECO:0000259" key="6">
    <source>
        <dbReference type="Pfam" id="PF02492"/>
    </source>
</evidence>
<protein>
    <recommendedName>
        <fullName evidence="10">Metal chaperone</fullName>
    </recommendedName>
</protein>
<dbReference type="GO" id="GO:0000166">
    <property type="term" value="F:nucleotide binding"/>
    <property type="evidence" value="ECO:0007669"/>
    <property type="project" value="UniProtKB-KW"/>
</dbReference>
<comment type="catalytic activity">
    <reaction evidence="5">
        <text>GTP + H2O = GDP + phosphate + H(+)</text>
        <dbReference type="Rhea" id="RHEA:19669"/>
        <dbReference type="ChEBI" id="CHEBI:15377"/>
        <dbReference type="ChEBI" id="CHEBI:15378"/>
        <dbReference type="ChEBI" id="CHEBI:37565"/>
        <dbReference type="ChEBI" id="CHEBI:43474"/>
        <dbReference type="ChEBI" id="CHEBI:58189"/>
    </reaction>
    <physiologicalReaction direction="left-to-right" evidence="5">
        <dbReference type="Rhea" id="RHEA:19670"/>
    </physiologicalReaction>
</comment>
<dbReference type="EMBL" id="BAUU01000015">
    <property type="protein sequence ID" value="GAE30959.1"/>
    <property type="molecule type" value="Genomic_DNA"/>
</dbReference>
<comment type="similarity">
    <text evidence="4">Belongs to the SIMIBI class G3E GTPase family. ZNG1 subfamily.</text>
</comment>
<dbReference type="InterPro" id="IPR011629">
    <property type="entry name" value="CobW-like_C"/>
</dbReference>
<dbReference type="AlphaFoldDB" id="W4QI22"/>
<feature type="domain" description="CobW/HypB/UreG nucleotide-binding" evidence="6">
    <location>
        <begin position="7"/>
        <end position="184"/>
    </location>
</feature>
<sequence>MSKSISTYILTGFLGSGKTTLLKRMVEKVKDDGLTPAILLNELGSENVEKQLFKDEELIEMLDGCICCTIQDDMRLEIEQLVTNRQDIDVLFIEGTGIANPIEIVEALAHPNVIHYVDVHQVIGAVDASRYLEFQSIFQSSKEIREMLKDQIRTSSLIILNKIDLIDEKEKEKVKNRIQKLKQEQVEIIEATYGQVSLERLFEKRYTVMKSSSHDVNDLNHHHHHHDHPFQAVNITDIPPLNKVMLESWLKKQSVLLRAKGYLYVEDDPTLYSCQYSSGRMQLTAVDQSFEPCLILIGSGLNEELVDQFKKTFHV</sequence>
<dbReference type="GO" id="GO:0005737">
    <property type="term" value="C:cytoplasm"/>
    <property type="evidence" value="ECO:0007669"/>
    <property type="project" value="TreeGrafter"/>
</dbReference>
<dbReference type="CDD" id="cd03112">
    <property type="entry name" value="CobW-like"/>
    <property type="match status" value="1"/>
</dbReference>
<keyword evidence="9" id="KW-1185">Reference proteome</keyword>
<evidence type="ECO:0000259" key="7">
    <source>
        <dbReference type="Pfam" id="PF07683"/>
    </source>
</evidence>
<dbReference type="SUPFAM" id="SSF52540">
    <property type="entry name" value="P-loop containing nucleoside triphosphate hydrolases"/>
    <property type="match status" value="1"/>
</dbReference>
<dbReference type="Pfam" id="PF07683">
    <property type="entry name" value="CobW_C"/>
    <property type="match status" value="1"/>
</dbReference>
<dbReference type="Gene3D" id="3.40.50.300">
    <property type="entry name" value="P-loop containing nucleotide triphosphate hydrolases"/>
    <property type="match status" value="1"/>
</dbReference>
<reference evidence="8" key="1">
    <citation type="journal article" date="2014" name="Genome Announc.">
        <title>Draft Genome Sequences of Three Alkaliphilic Bacillus Strains, Bacillus wakoensis JCM 9140T, Bacillus akibai JCM 9157T, and Bacillus hemicellulosilyticus JCM 9152T.</title>
        <authorList>
            <person name="Yuki M."/>
            <person name="Oshima K."/>
            <person name="Suda W."/>
            <person name="Oshida Y."/>
            <person name="Kitamura K."/>
            <person name="Iida T."/>
            <person name="Hattori M."/>
            <person name="Ohkuma M."/>
        </authorList>
    </citation>
    <scope>NUCLEOTIDE SEQUENCE [LARGE SCALE GENOMIC DNA]</scope>
    <source>
        <strain evidence="8">JCM 9152</strain>
    </source>
</reference>
<evidence type="ECO:0000256" key="4">
    <source>
        <dbReference type="ARBA" id="ARBA00034320"/>
    </source>
</evidence>
<gene>
    <name evidence="8" type="ORF">JCM9152_2392</name>
</gene>
<dbReference type="SUPFAM" id="SSF90002">
    <property type="entry name" value="Hypothetical protein YjiA, C-terminal domain"/>
    <property type="match status" value="1"/>
</dbReference>
<dbReference type="STRING" id="1236971.JCM9152_2392"/>
<feature type="domain" description="CobW C-terminal" evidence="7">
    <location>
        <begin position="232"/>
        <end position="307"/>
    </location>
</feature>
<dbReference type="InterPro" id="IPR051316">
    <property type="entry name" value="Zinc-reg_GTPase_activator"/>
</dbReference>
<proteinExistence type="inferred from homology"/>
<dbReference type="Pfam" id="PF02492">
    <property type="entry name" value="cobW"/>
    <property type="match status" value="1"/>
</dbReference>
<evidence type="ECO:0000256" key="2">
    <source>
        <dbReference type="ARBA" id="ARBA00022801"/>
    </source>
</evidence>
<evidence type="ECO:0000256" key="1">
    <source>
        <dbReference type="ARBA" id="ARBA00022741"/>
    </source>
</evidence>
<dbReference type="InterPro" id="IPR003495">
    <property type="entry name" value="CobW/HypB/UreG_nucleotide-bd"/>
</dbReference>
<dbReference type="RefSeq" id="WP_035344088.1">
    <property type="nucleotide sequence ID" value="NZ_BAUU01000015.1"/>
</dbReference>
<dbReference type="PANTHER" id="PTHR13748:SF62">
    <property type="entry name" value="COBW DOMAIN-CONTAINING PROTEIN"/>
    <property type="match status" value="1"/>
</dbReference>
<dbReference type="Proteomes" id="UP000018895">
    <property type="component" value="Unassembled WGS sequence"/>
</dbReference>
<dbReference type="InterPro" id="IPR036627">
    <property type="entry name" value="CobW-likC_sf"/>
</dbReference>
<accession>W4QI22</accession>
<organism evidence="8 9">
    <name type="scientific">Halalkalibacter hemicellulosilyticusJCM 9152</name>
    <dbReference type="NCBI Taxonomy" id="1236971"/>
    <lineage>
        <taxon>Bacteria</taxon>
        <taxon>Bacillati</taxon>
        <taxon>Bacillota</taxon>
        <taxon>Bacilli</taxon>
        <taxon>Bacillales</taxon>
        <taxon>Bacillaceae</taxon>
        <taxon>Halalkalibacter</taxon>
    </lineage>
</organism>
<keyword evidence="2" id="KW-0378">Hydrolase</keyword>
<dbReference type="PANTHER" id="PTHR13748">
    <property type="entry name" value="COBW-RELATED"/>
    <property type="match status" value="1"/>
</dbReference>
<dbReference type="GO" id="GO:0016787">
    <property type="term" value="F:hydrolase activity"/>
    <property type="evidence" value="ECO:0007669"/>
    <property type="project" value="UniProtKB-KW"/>
</dbReference>
<keyword evidence="3" id="KW-0143">Chaperone</keyword>
<keyword evidence="1" id="KW-0547">Nucleotide-binding</keyword>
<comment type="caution">
    <text evidence="8">The sequence shown here is derived from an EMBL/GenBank/DDBJ whole genome shotgun (WGS) entry which is preliminary data.</text>
</comment>
<dbReference type="InterPro" id="IPR027417">
    <property type="entry name" value="P-loop_NTPase"/>
</dbReference>
<evidence type="ECO:0000256" key="5">
    <source>
        <dbReference type="ARBA" id="ARBA00049117"/>
    </source>
</evidence>